<dbReference type="PANTHER" id="PTHR30480:SF13">
    <property type="entry name" value="BETA-HEXOSAMINIDASE"/>
    <property type="match status" value="1"/>
</dbReference>
<reference evidence="13" key="1">
    <citation type="journal article" date="2019" name="Int. J. Syst. Evol. Microbiol.">
        <title>The Global Catalogue of Microorganisms (GCM) 10K type strain sequencing project: providing services to taxonomists for standard genome sequencing and annotation.</title>
        <authorList>
            <consortium name="The Broad Institute Genomics Platform"/>
            <consortium name="The Broad Institute Genome Sequencing Center for Infectious Disease"/>
            <person name="Wu L."/>
            <person name="Ma J."/>
        </authorList>
    </citation>
    <scope>NUCLEOTIDE SEQUENCE [LARGE SCALE GENOMIC DNA]</scope>
    <source>
        <strain evidence="13">NBRC 105857</strain>
    </source>
</reference>
<dbReference type="HAMAP" id="MF_00364">
    <property type="entry name" value="NagZ"/>
    <property type="match status" value="1"/>
</dbReference>
<comment type="caution">
    <text evidence="12">The sequence shown here is derived from an EMBL/GenBank/DDBJ whole genome shotgun (WGS) entry which is preliminary data.</text>
</comment>
<keyword evidence="9 10" id="KW-0961">Cell wall biogenesis/degradation</keyword>
<dbReference type="InterPro" id="IPR017853">
    <property type="entry name" value="GH"/>
</dbReference>
<organism evidence="12 13">
    <name type="scientific">Limnobacter litoralis</name>
    <dbReference type="NCBI Taxonomy" id="481366"/>
    <lineage>
        <taxon>Bacteria</taxon>
        <taxon>Pseudomonadati</taxon>
        <taxon>Pseudomonadota</taxon>
        <taxon>Betaproteobacteria</taxon>
        <taxon>Burkholderiales</taxon>
        <taxon>Burkholderiaceae</taxon>
        <taxon>Limnobacter</taxon>
    </lineage>
</organism>
<comment type="pathway">
    <text evidence="10">Cell wall biogenesis; peptidoglycan recycling.</text>
</comment>
<keyword evidence="4 10" id="KW-0378">Hydrolase</keyword>
<evidence type="ECO:0000256" key="5">
    <source>
        <dbReference type="ARBA" id="ARBA00022960"/>
    </source>
</evidence>
<dbReference type="InterPro" id="IPR036962">
    <property type="entry name" value="Glyco_hydro_3_N_sf"/>
</dbReference>
<keyword evidence="7 10" id="KW-0326">Glycosidase</keyword>
<evidence type="ECO:0000256" key="9">
    <source>
        <dbReference type="ARBA" id="ARBA00023316"/>
    </source>
</evidence>
<dbReference type="InterPro" id="IPR001764">
    <property type="entry name" value="Glyco_hydro_3_N"/>
</dbReference>
<dbReference type="Gene3D" id="3.20.20.300">
    <property type="entry name" value="Glycoside hydrolase, family 3, N-terminal domain"/>
    <property type="match status" value="1"/>
</dbReference>
<feature type="active site" description="Proton donor/acceptor" evidence="10">
    <location>
        <position position="182"/>
    </location>
</feature>
<keyword evidence="13" id="KW-1185">Reference proteome</keyword>
<dbReference type="NCBIfam" id="NF003740">
    <property type="entry name" value="PRK05337.1"/>
    <property type="match status" value="1"/>
</dbReference>
<keyword evidence="6 10" id="KW-0573">Peptidoglycan synthesis</keyword>
<comment type="subcellular location">
    <subcellularLocation>
        <location evidence="10">Cytoplasm</location>
    </subcellularLocation>
</comment>
<feature type="binding site" evidence="10">
    <location>
        <position position="139"/>
    </location>
    <ligand>
        <name>substrate</name>
    </ligand>
</feature>
<dbReference type="SUPFAM" id="SSF51445">
    <property type="entry name" value="(Trans)glycosidases"/>
    <property type="match status" value="1"/>
</dbReference>
<dbReference type="Proteomes" id="UP001156664">
    <property type="component" value="Unassembled WGS sequence"/>
</dbReference>
<evidence type="ECO:0000256" key="2">
    <source>
        <dbReference type="ARBA" id="ARBA00022490"/>
    </source>
</evidence>
<feature type="binding site" evidence="10">
    <location>
        <position position="73"/>
    </location>
    <ligand>
        <name>substrate</name>
    </ligand>
</feature>
<feature type="domain" description="Glycoside hydrolase family 3 N-terminal" evidence="11">
    <location>
        <begin position="22"/>
        <end position="296"/>
    </location>
</feature>
<dbReference type="PANTHER" id="PTHR30480">
    <property type="entry name" value="BETA-HEXOSAMINIDASE-RELATED"/>
    <property type="match status" value="1"/>
</dbReference>
<keyword evidence="2 10" id="KW-0963">Cytoplasm</keyword>
<dbReference type="EMBL" id="BSOJ01000009">
    <property type="protein sequence ID" value="GLR25914.1"/>
    <property type="molecule type" value="Genomic_DNA"/>
</dbReference>
<dbReference type="RefSeq" id="WP_284280351.1">
    <property type="nucleotide sequence ID" value="NZ_BSOJ01000009.1"/>
</dbReference>
<evidence type="ECO:0000256" key="8">
    <source>
        <dbReference type="ARBA" id="ARBA00023306"/>
    </source>
</evidence>
<dbReference type="InterPro" id="IPR022956">
    <property type="entry name" value="Beta_hexosaminidase_bac"/>
</dbReference>
<feature type="binding site" evidence="10">
    <location>
        <begin position="169"/>
        <end position="170"/>
    </location>
    <ligand>
        <name>substrate</name>
    </ligand>
</feature>
<dbReference type="EC" id="3.2.1.52" evidence="10"/>
<evidence type="ECO:0000256" key="7">
    <source>
        <dbReference type="ARBA" id="ARBA00023295"/>
    </source>
</evidence>
<evidence type="ECO:0000313" key="12">
    <source>
        <dbReference type="EMBL" id="GLR25914.1"/>
    </source>
</evidence>
<evidence type="ECO:0000256" key="3">
    <source>
        <dbReference type="ARBA" id="ARBA00022618"/>
    </source>
</evidence>
<sequence length="343" mass="37153">MHNLGPYIIGLTGLTLSSDDIRRIQSPAVGGLILFSRNFESKDQLIDLVKSIRAHGGQGKPIFVDHEGGRVQRFRSGFTHIPAMRKLGEVAQHDLDMALRLARQAGFVLAAELRACDIDMSFTPVLDLDWGNSEIIGDRSLGKDPVLVARLSAALMNGLLLAGMQGCGKHFPGHGWVRLDSHLALPTDTRPLSEIMASDVLPYVQNGSLNMASVMPAHVVYSEVDPKPACFSTFWLQTVLRGQLGYDGAIISDDLEMAGAHGEGDIRERAASALAAGCDAVLCCNRFDDIEALVSQPVEQVGQNADQRSRRLKRLLASGPTTEWAQLQSSLDYLDAVKAITSL</sequence>
<comment type="function">
    <text evidence="10">Plays a role in peptidoglycan recycling by cleaving the terminal beta-1,4-linked N-acetylglucosamine (GlcNAc) from peptide-linked peptidoglycan fragments, giving rise to free GlcNAc, anhydro-N-acetylmuramic acid and anhydro-N-acetylmuramic acid-linked peptides.</text>
</comment>
<feature type="active site" description="Nucleophile" evidence="10">
    <location>
        <position position="253"/>
    </location>
</feature>
<comment type="similarity">
    <text evidence="10">Belongs to the glycosyl hydrolase 3 family. NagZ subfamily.</text>
</comment>
<feature type="binding site" evidence="10">
    <location>
        <position position="65"/>
    </location>
    <ligand>
        <name>substrate</name>
    </ligand>
</feature>
<name>A0ABQ5YMX1_9BURK</name>
<evidence type="ECO:0000313" key="13">
    <source>
        <dbReference type="Proteomes" id="UP001156664"/>
    </source>
</evidence>
<evidence type="ECO:0000256" key="6">
    <source>
        <dbReference type="ARBA" id="ARBA00022984"/>
    </source>
</evidence>
<comment type="catalytic activity">
    <reaction evidence="1 10">
        <text>Hydrolysis of terminal non-reducing N-acetyl-D-hexosamine residues in N-acetyl-beta-D-hexosaminides.</text>
        <dbReference type="EC" id="3.2.1.52"/>
    </reaction>
</comment>
<dbReference type="InterPro" id="IPR050226">
    <property type="entry name" value="NagZ_Beta-hexosaminidase"/>
</dbReference>
<keyword evidence="3 10" id="KW-0132">Cell division</keyword>
<gene>
    <name evidence="10 12" type="primary">nagZ</name>
    <name evidence="12" type="ORF">GCM10007875_10020</name>
</gene>
<evidence type="ECO:0000259" key="11">
    <source>
        <dbReference type="Pfam" id="PF00933"/>
    </source>
</evidence>
<proteinExistence type="inferred from homology"/>
<evidence type="ECO:0000256" key="4">
    <source>
        <dbReference type="ARBA" id="ARBA00022801"/>
    </source>
</evidence>
<evidence type="ECO:0000256" key="10">
    <source>
        <dbReference type="HAMAP-Rule" id="MF_00364"/>
    </source>
</evidence>
<keyword evidence="5 10" id="KW-0133">Cell shape</keyword>
<accession>A0ABQ5YMX1</accession>
<dbReference type="Pfam" id="PF00933">
    <property type="entry name" value="Glyco_hydro_3"/>
    <property type="match status" value="1"/>
</dbReference>
<protein>
    <recommendedName>
        <fullName evidence="10">Beta-hexosaminidase</fullName>
        <ecNumber evidence="10">3.2.1.52</ecNumber>
    </recommendedName>
    <alternativeName>
        <fullName evidence="10">Beta-N-acetylhexosaminidase</fullName>
    </alternativeName>
    <alternativeName>
        <fullName evidence="10">N-acetyl-beta-glucosaminidase</fullName>
    </alternativeName>
</protein>
<keyword evidence="8 10" id="KW-0131">Cell cycle</keyword>
<feature type="site" description="Important for catalytic activity" evidence="10">
    <location>
        <position position="180"/>
    </location>
</feature>
<evidence type="ECO:0000256" key="1">
    <source>
        <dbReference type="ARBA" id="ARBA00001231"/>
    </source>
</evidence>